<comment type="caution">
    <text evidence="3">The sequence shown here is derived from an EMBL/GenBank/DDBJ whole genome shotgun (WGS) entry which is preliminary data.</text>
</comment>
<dbReference type="AlphaFoldDB" id="A0A314Z9P7"/>
<dbReference type="InterPro" id="IPR008883">
    <property type="entry name" value="UEV_N"/>
</dbReference>
<dbReference type="GO" id="GO:0000813">
    <property type="term" value="C:ESCRT I complex"/>
    <property type="evidence" value="ECO:0007669"/>
    <property type="project" value="TreeGrafter"/>
</dbReference>
<feature type="region of interest" description="Disordered" evidence="1">
    <location>
        <begin position="162"/>
        <end position="207"/>
    </location>
</feature>
<proteinExistence type="predicted"/>
<dbReference type="SUPFAM" id="SSF54495">
    <property type="entry name" value="UBC-like"/>
    <property type="match status" value="1"/>
</dbReference>
<dbReference type="PANTHER" id="PTHR23306:SF3">
    <property type="entry name" value="TUMOR SUPPRESSOR PROTEIN 101"/>
    <property type="match status" value="1"/>
</dbReference>
<dbReference type="GO" id="GO:0015031">
    <property type="term" value="P:protein transport"/>
    <property type="evidence" value="ECO:0007669"/>
    <property type="project" value="InterPro"/>
</dbReference>
<reference evidence="3 4" key="1">
    <citation type="submission" date="2018-02" db="EMBL/GenBank/DDBJ databases">
        <title>Draft genome of wild Prunus yedoensis var. nudiflora.</title>
        <authorList>
            <person name="Baek S."/>
            <person name="Kim J.-H."/>
            <person name="Choi K."/>
            <person name="Kim G.-B."/>
            <person name="Cho A."/>
            <person name="Jang H."/>
            <person name="Shin C.-H."/>
            <person name="Yu H.-J."/>
            <person name="Mun J.-H."/>
        </authorList>
    </citation>
    <scope>NUCLEOTIDE SEQUENCE [LARGE SCALE GENOMIC DNA]</scope>
    <source>
        <strain evidence="4">cv. Jeju island</strain>
        <tissue evidence="3">Leaf</tissue>
    </source>
</reference>
<dbReference type="PANTHER" id="PTHR23306">
    <property type="entry name" value="TUMOR SUSCEPTIBILITY GENE 101 PROTEIN-RELATED"/>
    <property type="match status" value="1"/>
</dbReference>
<evidence type="ECO:0000259" key="2">
    <source>
        <dbReference type="PROSITE" id="PS51322"/>
    </source>
</evidence>
<feature type="compositionally biased region" description="Pro residues" evidence="1">
    <location>
        <begin position="168"/>
        <end position="180"/>
    </location>
</feature>
<dbReference type="CDD" id="cd11685">
    <property type="entry name" value="UEV_TSG101-like"/>
    <property type="match status" value="1"/>
</dbReference>
<protein>
    <submittedName>
        <fullName evidence="3">Protein ELC-like</fullName>
    </submittedName>
</protein>
<feature type="domain" description="UEV" evidence="2">
    <location>
        <begin position="21"/>
        <end position="165"/>
    </location>
</feature>
<dbReference type="PROSITE" id="PS51322">
    <property type="entry name" value="UEV"/>
    <property type="match status" value="1"/>
</dbReference>
<organism evidence="3 4">
    <name type="scientific">Prunus yedoensis var. nudiflora</name>
    <dbReference type="NCBI Taxonomy" id="2094558"/>
    <lineage>
        <taxon>Eukaryota</taxon>
        <taxon>Viridiplantae</taxon>
        <taxon>Streptophyta</taxon>
        <taxon>Embryophyta</taxon>
        <taxon>Tracheophyta</taxon>
        <taxon>Spermatophyta</taxon>
        <taxon>Magnoliopsida</taxon>
        <taxon>eudicotyledons</taxon>
        <taxon>Gunneridae</taxon>
        <taxon>Pentapetalae</taxon>
        <taxon>rosids</taxon>
        <taxon>fabids</taxon>
        <taxon>Rosales</taxon>
        <taxon>Rosaceae</taxon>
        <taxon>Amygdaloideae</taxon>
        <taxon>Amygdaleae</taxon>
        <taxon>Prunus</taxon>
    </lineage>
</organism>
<evidence type="ECO:0000313" key="4">
    <source>
        <dbReference type="Proteomes" id="UP000250321"/>
    </source>
</evidence>
<dbReference type="Proteomes" id="UP000250321">
    <property type="component" value="Unassembled WGS sequence"/>
</dbReference>
<sequence length="264" mass="29009">MVSAAGPTPENPQLIQFLSSVLWQRGPSALPYSEDTKCLIRTHLVSLTSKYPCLDPKTATFTHNDGRSVDLLQADGTIPMSFHGVTYNIPVIIWLTESYPHHPPCVYVNPMRDMVIKRPHAHVNPSGLVSIPYLQNWVYPSSNLVELAESLSAVFGQEPPLFSIRRPNPNPDPDPNPNPNPGHSFSAISQGSVTPARPAIPKGHTRRPLMEAAGRFLGFRPTYSGERRSVSLWRWCAGCGRVEEGEGGRKGRLVQCAGRAEATV</sequence>
<name>A0A314Z9P7_PRUYE</name>
<dbReference type="GO" id="GO:0008333">
    <property type="term" value="P:endosome to lysosome transport"/>
    <property type="evidence" value="ECO:0007669"/>
    <property type="project" value="TreeGrafter"/>
</dbReference>
<evidence type="ECO:0000256" key="1">
    <source>
        <dbReference type="SAM" id="MobiDB-lite"/>
    </source>
</evidence>
<dbReference type="GO" id="GO:0043130">
    <property type="term" value="F:ubiquitin binding"/>
    <property type="evidence" value="ECO:0007669"/>
    <property type="project" value="TreeGrafter"/>
</dbReference>
<dbReference type="STRING" id="2094558.A0A314Z9P7"/>
<keyword evidence="4" id="KW-1185">Reference proteome</keyword>
<dbReference type="Pfam" id="PF05743">
    <property type="entry name" value="UEV"/>
    <property type="match status" value="1"/>
</dbReference>
<dbReference type="InterPro" id="IPR052070">
    <property type="entry name" value="ESCRT-I_UEV_domain"/>
</dbReference>
<dbReference type="EMBL" id="PJQY01000296">
    <property type="protein sequence ID" value="PQQ13491.1"/>
    <property type="molecule type" value="Genomic_DNA"/>
</dbReference>
<accession>A0A314Z9P7</accession>
<dbReference type="InterPro" id="IPR016135">
    <property type="entry name" value="UBQ-conjugating_enzyme/RWD"/>
</dbReference>
<dbReference type="Gene3D" id="3.10.110.10">
    <property type="entry name" value="Ubiquitin Conjugating Enzyme"/>
    <property type="match status" value="1"/>
</dbReference>
<dbReference type="OrthoDB" id="306304at2759"/>
<evidence type="ECO:0000313" key="3">
    <source>
        <dbReference type="EMBL" id="PQQ13491.1"/>
    </source>
</evidence>
<gene>
    <name evidence="3" type="ORF">Pyn_16672</name>
</gene>